<protein>
    <submittedName>
        <fullName evidence="2">Uncharacterized protein</fullName>
    </submittedName>
</protein>
<sequence>MVKEINKKTLQKQQIVESYLETTSKATFNQFVTKKENSIAVIDVGATSALHLMKHWISLYNNLTSMRRSTAKLKKNVNAQYEVNSIVILGKYANSASNNLERYKELVSENEEDDEEQKEVIEEQEENDEEQEEDDEEQESEQSMDSLFNLLRVVAKKRILEGIIPLSNSLYIPKRKGLSSVLLYNAAKLLCQSKLDCEDMKLMKLCLSRNINFMNCNYREKYAAEFDMTAHKEIMDECEKRRTLLPSSITVKIDSLFDHLLEYRFDKNADRILQYFDDQKSPEPVKTSDNYKLLHIVQQVVFNFKFWAKENDEVMGSYSENMYLRKFAELMDILFEDENDVAIYDGETICQASQYMKILNEDEVDSGRRMDMLSKTKYNDTVIEVCSTEFKKLTASTTLCIQQQSKNIRINSAIAYNIHNITKKELAIEYMDWRGRIGYMVELFFFQGVVVAHQVDSLYIPKLLLELDNFRSTLKRLYAWKDRKIKISNEIRLAAFEEQRKYMAADISTSHCEIVHSPPRSPSPMKTPFFTPTRPNKRKTLHEYHHNEDEE</sequence>
<proteinExistence type="predicted"/>
<evidence type="ECO:0000313" key="3">
    <source>
        <dbReference type="Proteomes" id="UP000646827"/>
    </source>
</evidence>
<dbReference type="OrthoDB" id="2253360at2759"/>
<reference evidence="2 3" key="1">
    <citation type="submission" date="2020-12" db="EMBL/GenBank/DDBJ databases">
        <title>Metabolic potential, ecology and presence of endohyphal bacteria is reflected in genomic diversity of Mucoromycotina.</title>
        <authorList>
            <person name="Muszewska A."/>
            <person name="Okrasinska A."/>
            <person name="Steczkiewicz K."/>
            <person name="Drgas O."/>
            <person name="Orlowska M."/>
            <person name="Perlinska-Lenart U."/>
            <person name="Aleksandrzak-Piekarczyk T."/>
            <person name="Szatraj K."/>
            <person name="Zielenkiewicz U."/>
            <person name="Pilsyk S."/>
            <person name="Malc E."/>
            <person name="Mieczkowski P."/>
            <person name="Kruszewska J.S."/>
            <person name="Biernat P."/>
            <person name="Pawlowska J."/>
        </authorList>
    </citation>
    <scope>NUCLEOTIDE SEQUENCE [LARGE SCALE GENOMIC DNA]</scope>
    <source>
        <strain evidence="2 3">CBS 142.35</strain>
    </source>
</reference>
<name>A0A8H7RZY8_9FUNG</name>
<dbReference type="AlphaFoldDB" id="A0A8H7RZY8"/>
<feature type="compositionally biased region" description="Acidic residues" evidence="1">
    <location>
        <begin position="108"/>
        <end position="142"/>
    </location>
</feature>
<evidence type="ECO:0000313" key="2">
    <source>
        <dbReference type="EMBL" id="KAG2219720.1"/>
    </source>
</evidence>
<gene>
    <name evidence="2" type="ORF">INT45_006052</name>
</gene>
<dbReference type="EMBL" id="JAEPRB010000167">
    <property type="protein sequence ID" value="KAG2219720.1"/>
    <property type="molecule type" value="Genomic_DNA"/>
</dbReference>
<feature type="compositionally biased region" description="Basic and acidic residues" evidence="1">
    <location>
        <begin position="541"/>
        <end position="551"/>
    </location>
</feature>
<evidence type="ECO:0000256" key="1">
    <source>
        <dbReference type="SAM" id="MobiDB-lite"/>
    </source>
</evidence>
<comment type="caution">
    <text evidence="2">The sequence shown here is derived from an EMBL/GenBank/DDBJ whole genome shotgun (WGS) entry which is preliminary data.</text>
</comment>
<organism evidence="2 3">
    <name type="scientific">Circinella minor</name>
    <dbReference type="NCBI Taxonomy" id="1195481"/>
    <lineage>
        <taxon>Eukaryota</taxon>
        <taxon>Fungi</taxon>
        <taxon>Fungi incertae sedis</taxon>
        <taxon>Mucoromycota</taxon>
        <taxon>Mucoromycotina</taxon>
        <taxon>Mucoromycetes</taxon>
        <taxon>Mucorales</taxon>
        <taxon>Lichtheimiaceae</taxon>
        <taxon>Circinella</taxon>
    </lineage>
</organism>
<feature type="region of interest" description="Disordered" evidence="1">
    <location>
        <begin position="107"/>
        <end position="142"/>
    </location>
</feature>
<keyword evidence="3" id="KW-1185">Reference proteome</keyword>
<accession>A0A8H7RZY8</accession>
<feature type="region of interest" description="Disordered" evidence="1">
    <location>
        <begin position="515"/>
        <end position="551"/>
    </location>
</feature>
<dbReference type="Proteomes" id="UP000646827">
    <property type="component" value="Unassembled WGS sequence"/>
</dbReference>